<feature type="domain" description="Mtf2-like C-terminal" evidence="2">
    <location>
        <begin position="168"/>
        <end position="368"/>
    </location>
</feature>
<dbReference type="InterPro" id="IPR040009">
    <property type="entry name" value="Mtf2/C5D6.12-like"/>
</dbReference>
<feature type="compositionally biased region" description="Basic and acidic residues" evidence="1">
    <location>
        <begin position="204"/>
        <end position="218"/>
    </location>
</feature>
<dbReference type="GeneID" id="64591149"/>
<dbReference type="AlphaFoldDB" id="A0A9P7J2T4"/>
<dbReference type="InterPro" id="IPR043837">
    <property type="entry name" value="Mtf2-like_C"/>
</dbReference>
<dbReference type="PANTHER" id="PTHR39468">
    <property type="entry name" value="CHROMOSOME 7, WHOLE GENOME SHOTGUN SEQUENCE"/>
    <property type="match status" value="1"/>
</dbReference>
<evidence type="ECO:0000313" key="4">
    <source>
        <dbReference type="Proteomes" id="UP000719766"/>
    </source>
</evidence>
<feature type="compositionally biased region" description="Low complexity" evidence="1">
    <location>
        <begin position="224"/>
        <end position="233"/>
    </location>
</feature>
<dbReference type="Proteomes" id="UP000719766">
    <property type="component" value="Unassembled WGS sequence"/>
</dbReference>
<dbReference type="EMBL" id="JABBWE010000010">
    <property type="protein sequence ID" value="KAG1799885.1"/>
    <property type="molecule type" value="Genomic_DNA"/>
</dbReference>
<feature type="region of interest" description="Disordered" evidence="1">
    <location>
        <begin position="204"/>
        <end position="246"/>
    </location>
</feature>
<dbReference type="Pfam" id="PF19189">
    <property type="entry name" value="Mtf2"/>
    <property type="match status" value="1"/>
</dbReference>
<evidence type="ECO:0000259" key="2">
    <source>
        <dbReference type="Pfam" id="PF19189"/>
    </source>
</evidence>
<evidence type="ECO:0000313" key="3">
    <source>
        <dbReference type="EMBL" id="KAG1799885.1"/>
    </source>
</evidence>
<gene>
    <name evidence="3" type="ORF">HD556DRAFT_1230945</name>
</gene>
<proteinExistence type="predicted"/>
<dbReference type="PANTHER" id="PTHR39468:SF1">
    <property type="entry name" value="MTF2-LIKE C-TERMINAL DOMAIN-CONTAINING PROTEIN"/>
    <property type="match status" value="1"/>
</dbReference>
<dbReference type="RefSeq" id="XP_041164108.1">
    <property type="nucleotide sequence ID" value="XM_041297385.1"/>
</dbReference>
<feature type="region of interest" description="Disordered" evidence="1">
    <location>
        <begin position="65"/>
        <end position="87"/>
    </location>
</feature>
<dbReference type="OrthoDB" id="2444174at2759"/>
<name>A0A9P7J2T4_9AGAM</name>
<protein>
    <recommendedName>
        <fullName evidence="2">Mtf2-like C-terminal domain-containing protein</fullName>
    </recommendedName>
</protein>
<organism evidence="3 4">
    <name type="scientific">Suillus plorans</name>
    <dbReference type="NCBI Taxonomy" id="116603"/>
    <lineage>
        <taxon>Eukaryota</taxon>
        <taxon>Fungi</taxon>
        <taxon>Dikarya</taxon>
        <taxon>Basidiomycota</taxon>
        <taxon>Agaricomycotina</taxon>
        <taxon>Agaricomycetes</taxon>
        <taxon>Agaricomycetidae</taxon>
        <taxon>Boletales</taxon>
        <taxon>Suillineae</taxon>
        <taxon>Suillaceae</taxon>
        <taxon>Suillus</taxon>
    </lineage>
</organism>
<accession>A0A9P7J2T4</accession>
<sequence length="449" mass="50884">MLVYHRVFNYAGTSLARAAARCLTSSATLSESSSSGTQPDSIFAAKESPWDHILDDSIKEMPPILPSPVHNHLRVGGVETSGRTRARRQAMTAREISAFDDMFNMIFDAVSEQKNPSAKLSSSKQEDPLAVLDGIGIGRKPFSHAPTSDLFGKLRRHSKRLKWTTEADEEFDKKKEEMELCDTDQQLLEWAMREVFGQSQQYEERARNAIAKSEEQHQHAPGLTPTSNSSASANPPPQPASMHPELQHPTYPYLIAHLMRSFRDKYRDPHLALSIFDYARHLSIPSYVFGCTTPAYNELIETRWSCFRDLRGVHDALEEMRVNGVEPDGRTKKLVEKLRREVGARTIWEEESVFGSGEVVRMLSKIEQLTIKEPRRKQGKRPGKKLPALDAWKGDALKEDVEDGYEFGQWGSAKSQPRRWKQDSERTAVTGLDDLLDAKMLGEDRLEFK</sequence>
<dbReference type="GO" id="GO:0005739">
    <property type="term" value="C:mitochondrion"/>
    <property type="evidence" value="ECO:0007669"/>
    <property type="project" value="InterPro"/>
</dbReference>
<evidence type="ECO:0000256" key="1">
    <source>
        <dbReference type="SAM" id="MobiDB-lite"/>
    </source>
</evidence>
<reference evidence="3" key="1">
    <citation type="journal article" date="2020" name="New Phytol.">
        <title>Comparative genomics reveals dynamic genome evolution in host specialist ectomycorrhizal fungi.</title>
        <authorList>
            <person name="Lofgren L.A."/>
            <person name="Nguyen N.H."/>
            <person name="Vilgalys R."/>
            <person name="Ruytinx J."/>
            <person name="Liao H.L."/>
            <person name="Branco S."/>
            <person name="Kuo A."/>
            <person name="LaButti K."/>
            <person name="Lipzen A."/>
            <person name="Andreopoulos W."/>
            <person name="Pangilinan J."/>
            <person name="Riley R."/>
            <person name="Hundley H."/>
            <person name="Na H."/>
            <person name="Barry K."/>
            <person name="Grigoriev I.V."/>
            <person name="Stajich J.E."/>
            <person name="Kennedy P.G."/>
        </authorList>
    </citation>
    <scope>NUCLEOTIDE SEQUENCE</scope>
    <source>
        <strain evidence="3">S12</strain>
    </source>
</reference>
<comment type="caution">
    <text evidence="3">The sequence shown here is derived from an EMBL/GenBank/DDBJ whole genome shotgun (WGS) entry which is preliminary data.</text>
</comment>
<keyword evidence="4" id="KW-1185">Reference proteome</keyword>